<protein>
    <submittedName>
        <fullName evidence="2">Uncharacterized protein</fullName>
    </submittedName>
</protein>
<sequence length="35" mass="4177">MKINHKLWGELCVYRLLNVSYCFCFMYTVEGTISN</sequence>
<dbReference type="EMBL" id="GBXM01050200">
    <property type="protein sequence ID" value="JAH58377.1"/>
    <property type="molecule type" value="Transcribed_RNA"/>
</dbReference>
<evidence type="ECO:0000313" key="2">
    <source>
        <dbReference type="EMBL" id="JAH58377.1"/>
    </source>
</evidence>
<keyword evidence="1" id="KW-0812">Transmembrane</keyword>
<evidence type="ECO:0000256" key="1">
    <source>
        <dbReference type="SAM" id="Phobius"/>
    </source>
</evidence>
<keyword evidence="1" id="KW-1133">Transmembrane helix</keyword>
<accession>A0A0E9TY47</accession>
<feature type="transmembrane region" description="Helical" evidence="1">
    <location>
        <begin position="12"/>
        <end position="29"/>
    </location>
</feature>
<dbReference type="AlphaFoldDB" id="A0A0E9TY47"/>
<organism evidence="2">
    <name type="scientific">Anguilla anguilla</name>
    <name type="common">European freshwater eel</name>
    <name type="synonym">Muraena anguilla</name>
    <dbReference type="NCBI Taxonomy" id="7936"/>
    <lineage>
        <taxon>Eukaryota</taxon>
        <taxon>Metazoa</taxon>
        <taxon>Chordata</taxon>
        <taxon>Craniata</taxon>
        <taxon>Vertebrata</taxon>
        <taxon>Euteleostomi</taxon>
        <taxon>Actinopterygii</taxon>
        <taxon>Neopterygii</taxon>
        <taxon>Teleostei</taxon>
        <taxon>Anguilliformes</taxon>
        <taxon>Anguillidae</taxon>
        <taxon>Anguilla</taxon>
    </lineage>
</organism>
<proteinExistence type="predicted"/>
<reference evidence="2" key="2">
    <citation type="journal article" date="2015" name="Fish Shellfish Immunol.">
        <title>Early steps in the European eel (Anguilla anguilla)-Vibrio vulnificus interaction in the gills: Role of the RtxA13 toxin.</title>
        <authorList>
            <person name="Callol A."/>
            <person name="Pajuelo D."/>
            <person name="Ebbesson L."/>
            <person name="Teles M."/>
            <person name="MacKenzie S."/>
            <person name="Amaro C."/>
        </authorList>
    </citation>
    <scope>NUCLEOTIDE SEQUENCE</scope>
</reference>
<keyword evidence="1" id="KW-0472">Membrane</keyword>
<reference evidence="2" key="1">
    <citation type="submission" date="2014-11" db="EMBL/GenBank/DDBJ databases">
        <authorList>
            <person name="Amaro Gonzalez C."/>
        </authorList>
    </citation>
    <scope>NUCLEOTIDE SEQUENCE</scope>
</reference>
<name>A0A0E9TY47_ANGAN</name>